<protein>
    <submittedName>
        <fullName evidence="3">Transglycosylase SLT domain-containing protein</fullName>
    </submittedName>
</protein>
<feature type="transmembrane region" description="Helical" evidence="1">
    <location>
        <begin position="21"/>
        <end position="48"/>
    </location>
</feature>
<dbReference type="InterPro" id="IPR023346">
    <property type="entry name" value="Lysozyme-like_dom_sf"/>
</dbReference>
<dbReference type="Pfam" id="PF01464">
    <property type="entry name" value="SLT"/>
    <property type="match status" value="1"/>
</dbReference>
<proteinExistence type="predicted"/>
<keyword evidence="4" id="KW-1185">Reference proteome</keyword>
<dbReference type="SUPFAM" id="SSF53955">
    <property type="entry name" value="Lysozyme-like"/>
    <property type="match status" value="1"/>
</dbReference>
<reference evidence="3 4" key="1">
    <citation type="submission" date="2020-11" db="EMBL/GenBank/DDBJ databases">
        <title>Genomic insight of Alicyclobacillus mali FL 18 reveals a new arsenic-resistant strain, with potential in environmental biotechnology.</title>
        <authorList>
            <person name="Fiorentino G."/>
            <person name="Gallo G."/>
            <person name="Aulitto M."/>
        </authorList>
    </citation>
    <scope>NUCLEOTIDE SEQUENCE [LARGE SCALE GENOMIC DNA]</scope>
    <source>
        <strain evidence="3 4">FL 18</strain>
    </source>
</reference>
<organism evidence="3 4">
    <name type="scientific">Alicyclobacillus mali</name>
    <name type="common">ex Roth et al. 2021</name>
    <dbReference type="NCBI Taxonomy" id="1123961"/>
    <lineage>
        <taxon>Bacteria</taxon>
        <taxon>Bacillati</taxon>
        <taxon>Bacillota</taxon>
        <taxon>Bacilli</taxon>
        <taxon>Bacillales</taxon>
        <taxon>Alicyclobacillaceae</taxon>
        <taxon>Alicyclobacillus</taxon>
    </lineage>
</organism>
<sequence length="409" mass="43642">MTAILGKIGLRIGLRLARRYWPLLLLLAMLLVGMQAFFFMLLFVAVLAGGNALNTAVPSSWNGQIPTDVSPADGIPAPFVAYVQQASETYQVPMQYIAATALHESSWEPNAYADYDGSHAMGLMQFEPETWSGWSDPYVQIDEPDTDALRIAQYGGYGVDADGIWAPIGTPAEAALQPQQLDVMNEQCQANGNQGCAPYASPYDPDDALNAGAKYLHTLYLMAGSWPGASAKYYGTSDYAAIENYINALVRMTAAYVMDTPPVQLPGQNGYWLFGDANLTFTPSPGGWEVKADNNDHNSPLAAEWLPSLPIISPASGVVSWTDNPQTHIATISLPLPSGATVEIQAPENQVMKWDLGEQQVSTNVAAGDLVGFIDVLKPIQISSAIAELDPGLSAGVVTPPGQPVHGGA</sequence>
<dbReference type="Gene3D" id="1.10.530.10">
    <property type="match status" value="1"/>
</dbReference>
<gene>
    <name evidence="3" type="ORF">IW967_02810</name>
</gene>
<evidence type="ECO:0000256" key="1">
    <source>
        <dbReference type="SAM" id="Phobius"/>
    </source>
</evidence>
<keyword evidence="1" id="KW-0812">Transmembrane</keyword>
<accession>A0ABS0F0G3</accession>
<dbReference type="RefSeq" id="WP_195867052.1">
    <property type="nucleotide sequence ID" value="NZ_JADPKZ010000028.1"/>
</dbReference>
<evidence type="ECO:0000313" key="3">
    <source>
        <dbReference type="EMBL" id="MBF8376803.1"/>
    </source>
</evidence>
<evidence type="ECO:0000313" key="4">
    <source>
        <dbReference type="Proteomes" id="UP000642910"/>
    </source>
</evidence>
<dbReference type="EMBL" id="JADPKZ010000028">
    <property type="protein sequence ID" value="MBF8376803.1"/>
    <property type="molecule type" value="Genomic_DNA"/>
</dbReference>
<keyword evidence="1" id="KW-1133">Transmembrane helix</keyword>
<keyword evidence="1" id="KW-0472">Membrane</keyword>
<evidence type="ECO:0000259" key="2">
    <source>
        <dbReference type="Pfam" id="PF01464"/>
    </source>
</evidence>
<dbReference type="Proteomes" id="UP000642910">
    <property type="component" value="Unassembled WGS sequence"/>
</dbReference>
<dbReference type="InterPro" id="IPR008258">
    <property type="entry name" value="Transglycosylase_SLT_dom_1"/>
</dbReference>
<comment type="caution">
    <text evidence="3">The sequence shown here is derived from an EMBL/GenBank/DDBJ whole genome shotgun (WGS) entry which is preliminary data.</text>
</comment>
<name>A0ABS0F0G3_9BACL</name>
<feature type="domain" description="Transglycosylase SLT" evidence="2">
    <location>
        <begin position="82"/>
        <end position="132"/>
    </location>
</feature>